<dbReference type="GO" id="GO:0031122">
    <property type="term" value="P:cytoplasmic microtubule organization"/>
    <property type="evidence" value="ECO:0007669"/>
    <property type="project" value="TreeGrafter"/>
</dbReference>
<dbReference type="InterPro" id="IPR014797">
    <property type="entry name" value="CKK_CAMSAP"/>
</dbReference>
<feature type="domain" description="CKK" evidence="1">
    <location>
        <begin position="138"/>
        <end position="174"/>
    </location>
</feature>
<organism evidence="2 3">
    <name type="scientific">Euroglyphus maynei</name>
    <name type="common">Mayne's house dust mite</name>
    <dbReference type="NCBI Taxonomy" id="6958"/>
    <lineage>
        <taxon>Eukaryota</taxon>
        <taxon>Metazoa</taxon>
        <taxon>Ecdysozoa</taxon>
        <taxon>Arthropoda</taxon>
        <taxon>Chelicerata</taxon>
        <taxon>Arachnida</taxon>
        <taxon>Acari</taxon>
        <taxon>Acariformes</taxon>
        <taxon>Sarcoptiformes</taxon>
        <taxon>Astigmata</taxon>
        <taxon>Psoroptidia</taxon>
        <taxon>Analgoidea</taxon>
        <taxon>Pyroglyphidae</taxon>
        <taxon>Pyroglyphinae</taxon>
        <taxon>Euroglyphus</taxon>
    </lineage>
</organism>
<dbReference type="Pfam" id="PF08683">
    <property type="entry name" value="CAMSAP_CKK"/>
    <property type="match status" value="1"/>
</dbReference>
<proteinExistence type="predicted"/>
<dbReference type="GO" id="GO:0007026">
    <property type="term" value="P:negative regulation of microtubule depolymerization"/>
    <property type="evidence" value="ECO:0007669"/>
    <property type="project" value="TreeGrafter"/>
</dbReference>
<feature type="non-terminal residue" evidence="2">
    <location>
        <position position="175"/>
    </location>
</feature>
<keyword evidence="3" id="KW-1185">Reference proteome</keyword>
<dbReference type="AlphaFoldDB" id="A0A1Y3AR51"/>
<dbReference type="EMBL" id="MUJZ01065540">
    <property type="protein sequence ID" value="OTF70477.1"/>
    <property type="molecule type" value="Genomic_DNA"/>
</dbReference>
<sequence>MRSGQGTQQRPRPKSLHATLLDECSAVLSTITGSHSGSSSRLSTSRDELDDLMSCGRLSSAASITGTSNISRPQSAMSSQLCLNSSSNVSTPTGAFGEHSAFAGFSAFGTDLSGGGGGGNNQNQGPTSSSFFQEYNGPKLFVKPSQKSNKALILNAINVVLAGTVNADTNRRVTE</sequence>
<evidence type="ECO:0000259" key="1">
    <source>
        <dbReference type="Pfam" id="PF08683"/>
    </source>
</evidence>
<dbReference type="GO" id="GO:0036449">
    <property type="term" value="C:microtubule minus-end"/>
    <property type="evidence" value="ECO:0007669"/>
    <property type="project" value="TreeGrafter"/>
</dbReference>
<dbReference type="GO" id="GO:0005516">
    <property type="term" value="F:calmodulin binding"/>
    <property type="evidence" value="ECO:0007669"/>
    <property type="project" value="InterPro"/>
</dbReference>
<name>A0A1Y3AR51_EURMA</name>
<dbReference type="GO" id="GO:0051011">
    <property type="term" value="F:microtubule minus-end binding"/>
    <property type="evidence" value="ECO:0007669"/>
    <property type="project" value="TreeGrafter"/>
</dbReference>
<dbReference type="PANTHER" id="PTHR21595:SF0">
    <property type="entry name" value="PATRONIN"/>
    <property type="match status" value="1"/>
</dbReference>
<dbReference type="Proteomes" id="UP000194236">
    <property type="component" value="Unassembled WGS sequence"/>
</dbReference>
<gene>
    <name evidence="2" type="ORF">BLA29_012379</name>
</gene>
<comment type="caution">
    <text evidence="2">The sequence shown here is derived from an EMBL/GenBank/DDBJ whole genome shotgun (WGS) entry which is preliminary data.</text>
</comment>
<dbReference type="InterPro" id="IPR011033">
    <property type="entry name" value="PRC_barrel-like_sf"/>
</dbReference>
<dbReference type="InterPro" id="IPR032940">
    <property type="entry name" value="CAMSAP"/>
</dbReference>
<dbReference type="OrthoDB" id="2125658at2759"/>
<evidence type="ECO:0000313" key="2">
    <source>
        <dbReference type="EMBL" id="OTF70477.1"/>
    </source>
</evidence>
<evidence type="ECO:0000313" key="3">
    <source>
        <dbReference type="Proteomes" id="UP000194236"/>
    </source>
</evidence>
<dbReference type="SUPFAM" id="SSF50346">
    <property type="entry name" value="PRC-barrel domain"/>
    <property type="match status" value="1"/>
</dbReference>
<dbReference type="PANTHER" id="PTHR21595">
    <property type="entry name" value="PATRONIN"/>
    <property type="match status" value="1"/>
</dbReference>
<reference evidence="2 3" key="1">
    <citation type="submission" date="2017-03" db="EMBL/GenBank/DDBJ databases">
        <title>Genome Survey of Euroglyphus maynei.</title>
        <authorList>
            <person name="Arlian L.G."/>
            <person name="Morgan M.S."/>
            <person name="Rider S.D."/>
        </authorList>
    </citation>
    <scope>NUCLEOTIDE SEQUENCE [LARGE SCALE GENOMIC DNA]</scope>
    <source>
        <strain evidence="2">Arlian Lab</strain>
        <tissue evidence="2">Whole body</tissue>
    </source>
</reference>
<accession>A0A1Y3AR51</accession>
<protein>
    <recommendedName>
        <fullName evidence="1">CKK domain-containing protein</fullName>
    </recommendedName>
</protein>